<feature type="region of interest" description="Disordered" evidence="1">
    <location>
        <begin position="65"/>
        <end position="85"/>
    </location>
</feature>
<comment type="caution">
    <text evidence="3">The sequence shown here is derived from an EMBL/GenBank/DDBJ whole genome shotgun (WGS) entry which is preliminary data.</text>
</comment>
<name>A0A9W4UBD9_9PLEO</name>
<keyword evidence="2" id="KW-0732">Signal</keyword>
<dbReference type="Proteomes" id="UP001152607">
    <property type="component" value="Unassembled WGS sequence"/>
</dbReference>
<evidence type="ECO:0008006" key="5">
    <source>
        <dbReference type="Google" id="ProtNLM"/>
    </source>
</evidence>
<feature type="compositionally biased region" description="Basic and acidic residues" evidence="1">
    <location>
        <begin position="69"/>
        <end position="85"/>
    </location>
</feature>
<organism evidence="3 4">
    <name type="scientific">Periconia digitata</name>
    <dbReference type="NCBI Taxonomy" id="1303443"/>
    <lineage>
        <taxon>Eukaryota</taxon>
        <taxon>Fungi</taxon>
        <taxon>Dikarya</taxon>
        <taxon>Ascomycota</taxon>
        <taxon>Pezizomycotina</taxon>
        <taxon>Dothideomycetes</taxon>
        <taxon>Pleosporomycetidae</taxon>
        <taxon>Pleosporales</taxon>
        <taxon>Massarineae</taxon>
        <taxon>Periconiaceae</taxon>
        <taxon>Periconia</taxon>
    </lineage>
</organism>
<evidence type="ECO:0000313" key="3">
    <source>
        <dbReference type="EMBL" id="CAI6333203.1"/>
    </source>
</evidence>
<dbReference type="AlphaFoldDB" id="A0A9W4UBD9"/>
<feature type="chain" id="PRO_5040741069" description="Secreted protein" evidence="2">
    <location>
        <begin position="31"/>
        <end position="253"/>
    </location>
</feature>
<evidence type="ECO:0000313" key="4">
    <source>
        <dbReference type="Proteomes" id="UP001152607"/>
    </source>
</evidence>
<gene>
    <name evidence="3" type="ORF">PDIGIT_LOCUS6240</name>
</gene>
<sequence>MSAVPATEHGAWRLMPRAPLLLTCVSSVLCCLHPTTGSSDRPASSPLGESCPQWRIVTATYYPHTKPTPLERRAERTRSDSEQRLKVGGGGRLGVPWTEVGGREEVEAMARHGKPWHRRSHFAPPTWYILLTAFSSTCTHCELPANCVRVLLRIAIALTAGYPHSKKAFFRIIYLLCRLPTCTVSVCSIHISSSHNRPSNYHVREPDNPTSQHIFAYSRKHPVHSIRAWIAHSQPPPTMPSGDGCMCIHSLGI</sequence>
<proteinExistence type="predicted"/>
<reference evidence="3" key="1">
    <citation type="submission" date="2023-01" db="EMBL/GenBank/DDBJ databases">
        <authorList>
            <person name="Van Ghelder C."/>
            <person name="Rancurel C."/>
        </authorList>
    </citation>
    <scope>NUCLEOTIDE SEQUENCE</scope>
    <source>
        <strain evidence="3">CNCM I-4278</strain>
    </source>
</reference>
<feature type="signal peptide" evidence="2">
    <location>
        <begin position="1"/>
        <end position="30"/>
    </location>
</feature>
<evidence type="ECO:0000256" key="1">
    <source>
        <dbReference type="SAM" id="MobiDB-lite"/>
    </source>
</evidence>
<dbReference type="EMBL" id="CAOQHR010000004">
    <property type="protein sequence ID" value="CAI6333203.1"/>
    <property type="molecule type" value="Genomic_DNA"/>
</dbReference>
<accession>A0A9W4UBD9</accession>
<evidence type="ECO:0000256" key="2">
    <source>
        <dbReference type="SAM" id="SignalP"/>
    </source>
</evidence>
<keyword evidence="4" id="KW-1185">Reference proteome</keyword>
<protein>
    <recommendedName>
        <fullName evidence="5">Secreted protein</fullName>
    </recommendedName>
</protein>